<proteinExistence type="predicted"/>
<feature type="non-terminal residue" evidence="1">
    <location>
        <position position="1"/>
    </location>
</feature>
<gene>
    <name evidence="1" type="primary">ORF961</name>
</gene>
<sequence length="82" mass="9400">FTFHSDAGAIRVWLDKFRQAQKEFKEMEIKKNASKDRLRSDTASTLDDLDTMSMVSLPSYLESITLPRSGSEDSIDRFLPNL</sequence>
<dbReference type="EMBL" id="HACG01000404">
    <property type="protein sequence ID" value="CEK47269.1"/>
    <property type="molecule type" value="Transcribed_RNA"/>
</dbReference>
<dbReference type="AlphaFoldDB" id="A0A0B6XTQ7"/>
<organism evidence="1">
    <name type="scientific">Arion vulgaris</name>
    <dbReference type="NCBI Taxonomy" id="1028688"/>
    <lineage>
        <taxon>Eukaryota</taxon>
        <taxon>Metazoa</taxon>
        <taxon>Spiralia</taxon>
        <taxon>Lophotrochozoa</taxon>
        <taxon>Mollusca</taxon>
        <taxon>Gastropoda</taxon>
        <taxon>Heterobranchia</taxon>
        <taxon>Euthyneura</taxon>
        <taxon>Panpulmonata</taxon>
        <taxon>Eupulmonata</taxon>
        <taxon>Stylommatophora</taxon>
        <taxon>Helicina</taxon>
        <taxon>Arionoidea</taxon>
        <taxon>Arionidae</taxon>
        <taxon>Arion</taxon>
    </lineage>
</organism>
<evidence type="ECO:0000313" key="1">
    <source>
        <dbReference type="EMBL" id="CEK47269.1"/>
    </source>
</evidence>
<protein>
    <submittedName>
        <fullName evidence="1">Uncharacterized protein</fullName>
    </submittedName>
</protein>
<accession>A0A0B6XTQ7</accession>
<reference evidence="1" key="1">
    <citation type="submission" date="2014-12" db="EMBL/GenBank/DDBJ databases">
        <title>Insight into the proteome of Arion vulgaris.</title>
        <authorList>
            <person name="Aradska J."/>
            <person name="Bulat T."/>
            <person name="Smidak R."/>
            <person name="Sarate P."/>
            <person name="Gangsoo J."/>
            <person name="Sialana F."/>
            <person name="Bilban M."/>
            <person name="Lubec G."/>
        </authorList>
    </citation>
    <scope>NUCLEOTIDE SEQUENCE</scope>
    <source>
        <tissue evidence="1">Skin</tissue>
    </source>
</reference>
<name>A0A0B6XTQ7_9EUPU</name>
<feature type="non-terminal residue" evidence="1">
    <location>
        <position position="82"/>
    </location>
</feature>